<dbReference type="EC" id="2.7.4.9" evidence="2 11"/>
<keyword evidence="4 11" id="KW-0808">Transferase</keyword>
<dbReference type="PATRIC" id="fig|1423802.4.peg.145"/>
<evidence type="ECO:0000256" key="5">
    <source>
        <dbReference type="ARBA" id="ARBA00022727"/>
    </source>
</evidence>
<proteinExistence type="inferred from homology"/>
<dbReference type="PROSITE" id="PS01331">
    <property type="entry name" value="THYMIDYLATE_KINASE"/>
    <property type="match status" value="1"/>
</dbReference>
<evidence type="ECO:0000256" key="3">
    <source>
        <dbReference type="ARBA" id="ARBA00017144"/>
    </source>
</evidence>
<name>A0A0R2CPH5_9LACO</name>
<dbReference type="CDD" id="cd01672">
    <property type="entry name" value="TMPK"/>
    <property type="match status" value="1"/>
</dbReference>
<dbReference type="HAMAP" id="MF_00165">
    <property type="entry name" value="Thymidylate_kinase"/>
    <property type="match status" value="1"/>
</dbReference>
<dbReference type="InterPro" id="IPR039430">
    <property type="entry name" value="Thymidylate_kin-like_dom"/>
</dbReference>
<keyword evidence="5 11" id="KW-0545">Nucleotide biosynthesis</keyword>
<feature type="domain" description="Thymidylate kinase-like" evidence="12">
    <location>
        <begin position="10"/>
        <end position="202"/>
    </location>
</feature>
<accession>A0A0R2CPH5</accession>
<evidence type="ECO:0000256" key="1">
    <source>
        <dbReference type="ARBA" id="ARBA00009776"/>
    </source>
</evidence>
<dbReference type="EMBL" id="AYZR01000008">
    <property type="protein sequence ID" value="KRM93431.1"/>
    <property type="molecule type" value="Genomic_DNA"/>
</dbReference>
<dbReference type="InterPro" id="IPR018094">
    <property type="entry name" value="Thymidylate_kinase"/>
</dbReference>
<comment type="similarity">
    <text evidence="1 11">Belongs to the thymidylate kinase family.</text>
</comment>
<feature type="binding site" evidence="11">
    <location>
        <begin position="12"/>
        <end position="19"/>
    </location>
    <ligand>
        <name>ATP</name>
        <dbReference type="ChEBI" id="CHEBI:30616"/>
    </ligand>
</feature>
<evidence type="ECO:0000313" key="14">
    <source>
        <dbReference type="Proteomes" id="UP000051256"/>
    </source>
</evidence>
<sequence>MGHRGKFISFEGPDGAGKTSVLTTIQELLAPALGERLIVTREPGGDPIAEQIRSVILDRKNQAMDVRTEALLYAASRRQHVVSTILPALENGQLVLCDRFVDSSIAYQGAGRKIGEQSIAEINHFATQGLLPAKTIYFDIPVSVGLKRIAQHRDTKKIDRLDVETVDFHERVHAGYDRLINQNPDRYVVIDASQELDVVVAEALTAIQAVAPEYFE</sequence>
<dbReference type="SUPFAM" id="SSF52540">
    <property type="entry name" value="P-loop containing nucleoside triphosphate hydrolases"/>
    <property type="match status" value="1"/>
</dbReference>
<evidence type="ECO:0000256" key="2">
    <source>
        <dbReference type="ARBA" id="ARBA00012980"/>
    </source>
</evidence>
<dbReference type="GO" id="GO:0006235">
    <property type="term" value="P:dTTP biosynthetic process"/>
    <property type="evidence" value="ECO:0007669"/>
    <property type="project" value="UniProtKB-UniRule"/>
</dbReference>
<reference evidence="13 14" key="1">
    <citation type="journal article" date="2015" name="Genome Announc.">
        <title>Expanding the biotechnology potential of lactobacilli through comparative genomics of 213 strains and associated genera.</title>
        <authorList>
            <person name="Sun Z."/>
            <person name="Harris H.M."/>
            <person name="McCann A."/>
            <person name="Guo C."/>
            <person name="Argimon S."/>
            <person name="Zhang W."/>
            <person name="Yang X."/>
            <person name="Jeffery I.B."/>
            <person name="Cooney J.C."/>
            <person name="Kagawa T.F."/>
            <person name="Liu W."/>
            <person name="Song Y."/>
            <person name="Salvetti E."/>
            <person name="Wrobel A."/>
            <person name="Rasinkangas P."/>
            <person name="Parkhill J."/>
            <person name="Rea M.C."/>
            <person name="O'Sullivan O."/>
            <person name="Ritari J."/>
            <person name="Douillard F.P."/>
            <person name="Paul Ross R."/>
            <person name="Yang R."/>
            <person name="Briner A.E."/>
            <person name="Felis G.E."/>
            <person name="de Vos W.M."/>
            <person name="Barrangou R."/>
            <person name="Klaenhammer T.R."/>
            <person name="Caufield P.W."/>
            <person name="Cui Y."/>
            <person name="Zhang H."/>
            <person name="O'Toole P.W."/>
        </authorList>
    </citation>
    <scope>NUCLEOTIDE SEQUENCE [LARGE SCALE GENOMIC DNA]</scope>
    <source>
        <strain evidence="13 14">DSM 24302</strain>
    </source>
</reference>
<dbReference type="FunFam" id="3.40.50.300:FF:000225">
    <property type="entry name" value="Thymidylate kinase"/>
    <property type="match status" value="1"/>
</dbReference>
<evidence type="ECO:0000313" key="13">
    <source>
        <dbReference type="EMBL" id="KRM93431.1"/>
    </source>
</evidence>
<evidence type="ECO:0000256" key="4">
    <source>
        <dbReference type="ARBA" id="ARBA00022679"/>
    </source>
</evidence>
<gene>
    <name evidence="11" type="primary">tmk</name>
    <name evidence="13" type="ORF">FC56_GL000143</name>
</gene>
<dbReference type="PANTHER" id="PTHR10344:SF4">
    <property type="entry name" value="UMP-CMP KINASE 2, MITOCHONDRIAL"/>
    <property type="match status" value="1"/>
</dbReference>
<dbReference type="InterPro" id="IPR027417">
    <property type="entry name" value="P-loop_NTPase"/>
</dbReference>
<dbReference type="AlphaFoldDB" id="A0A0R2CPH5"/>
<keyword evidence="7 11" id="KW-0418">Kinase</keyword>
<dbReference type="GO" id="GO:0006227">
    <property type="term" value="P:dUDP biosynthetic process"/>
    <property type="evidence" value="ECO:0007669"/>
    <property type="project" value="TreeGrafter"/>
</dbReference>
<evidence type="ECO:0000256" key="9">
    <source>
        <dbReference type="ARBA" id="ARBA00048743"/>
    </source>
</evidence>
<dbReference type="STRING" id="1423802.FC56_GL000143"/>
<dbReference type="GO" id="GO:0005524">
    <property type="term" value="F:ATP binding"/>
    <property type="evidence" value="ECO:0007669"/>
    <property type="project" value="UniProtKB-UniRule"/>
</dbReference>
<evidence type="ECO:0000256" key="10">
    <source>
        <dbReference type="ARBA" id="ARBA00057735"/>
    </source>
</evidence>
<comment type="function">
    <text evidence="10 11">Phosphorylation of dTMP to form dTDP in both de novo and salvage pathways of dTTP synthesis.</text>
</comment>
<dbReference type="PANTHER" id="PTHR10344">
    <property type="entry name" value="THYMIDYLATE KINASE"/>
    <property type="match status" value="1"/>
</dbReference>
<evidence type="ECO:0000256" key="11">
    <source>
        <dbReference type="HAMAP-Rule" id="MF_00165"/>
    </source>
</evidence>
<evidence type="ECO:0000256" key="8">
    <source>
        <dbReference type="ARBA" id="ARBA00022840"/>
    </source>
</evidence>
<evidence type="ECO:0000256" key="6">
    <source>
        <dbReference type="ARBA" id="ARBA00022741"/>
    </source>
</evidence>
<organism evidence="13 14">
    <name type="scientific">Lentilactobacillus senioris DSM 24302 = JCM 17472</name>
    <dbReference type="NCBI Taxonomy" id="1423802"/>
    <lineage>
        <taxon>Bacteria</taxon>
        <taxon>Bacillati</taxon>
        <taxon>Bacillota</taxon>
        <taxon>Bacilli</taxon>
        <taxon>Lactobacillales</taxon>
        <taxon>Lactobacillaceae</taxon>
        <taxon>Lentilactobacillus</taxon>
    </lineage>
</organism>
<dbReference type="RefSeq" id="WP_054669443.1">
    <property type="nucleotide sequence ID" value="NZ_AYZR01000008.1"/>
</dbReference>
<comment type="caution">
    <text evidence="13">The sequence shown here is derived from an EMBL/GenBank/DDBJ whole genome shotgun (WGS) entry which is preliminary data.</text>
</comment>
<keyword evidence="14" id="KW-1185">Reference proteome</keyword>
<dbReference type="GO" id="GO:0005829">
    <property type="term" value="C:cytosol"/>
    <property type="evidence" value="ECO:0007669"/>
    <property type="project" value="TreeGrafter"/>
</dbReference>
<evidence type="ECO:0000259" key="12">
    <source>
        <dbReference type="Pfam" id="PF02223"/>
    </source>
</evidence>
<dbReference type="Gene3D" id="3.40.50.300">
    <property type="entry name" value="P-loop containing nucleotide triphosphate hydrolases"/>
    <property type="match status" value="1"/>
</dbReference>
<protein>
    <recommendedName>
        <fullName evidence="3 11">Thymidylate kinase</fullName>
        <ecNumber evidence="2 11">2.7.4.9</ecNumber>
    </recommendedName>
    <alternativeName>
        <fullName evidence="11">dTMP kinase</fullName>
    </alternativeName>
</protein>
<dbReference type="GO" id="GO:0006233">
    <property type="term" value="P:dTDP biosynthetic process"/>
    <property type="evidence" value="ECO:0007669"/>
    <property type="project" value="InterPro"/>
</dbReference>
<dbReference type="GO" id="GO:0004798">
    <property type="term" value="F:dTMP kinase activity"/>
    <property type="evidence" value="ECO:0007669"/>
    <property type="project" value="UniProtKB-UniRule"/>
</dbReference>
<dbReference type="Proteomes" id="UP000051256">
    <property type="component" value="Unassembled WGS sequence"/>
</dbReference>
<keyword evidence="8 11" id="KW-0067">ATP-binding</keyword>
<dbReference type="NCBIfam" id="TIGR00041">
    <property type="entry name" value="DTMP_kinase"/>
    <property type="match status" value="1"/>
</dbReference>
<dbReference type="InterPro" id="IPR018095">
    <property type="entry name" value="Thymidylate_kin_CS"/>
</dbReference>
<evidence type="ECO:0000256" key="7">
    <source>
        <dbReference type="ARBA" id="ARBA00022777"/>
    </source>
</evidence>
<keyword evidence="6 11" id="KW-0547">Nucleotide-binding</keyword>
<comment type="catalytic activity">
    <reaction evidence="9 11">
        <text>dTMP + ATP = dTDP + ADP</text>
        <dbReference type="Rhea" id="RHEA:13517"/>
        <dbReference type="ChEBI" id="CHEBI:30616"/>
        <dbReference type="ChEBI" id="CHEBI:58369"/>
        <dbReference type="ChEBI" id="CHEBI:63528"/>
        <dbReference type="ChEBI" id="CHEBI:456216"/>
        <dbReference type="EC" id="2.7.4.9"/>
    </reaction>
</comment>
<dbReference type="Pfam" id="PF02223">
    <property type="entry name" value="Thymidylate_kin"/>
    <property type="match status" value="1"/>
</dbReference>